<proteinExistence type="predicted"/>
<dbReference type="PANTHER" id="PTHR43451:SF1">
    <property type="entry name" value="ACETYLTRANSFERASE"/>
    <property type="match status" value="1"/>
</dbReference>
<gene>
    <name evidence="2" type="ORF">SAMN04490355_101413</name>
</gene>
<dbReference type="Proteomes" id="UP000199520">
    <property type="component" value="Unassembled WGS sequence"/>
</dbReference>
<name>A0A1I4JTS3_9FIRM</name>
<sequence length="156" mass="18127">MLIRRYKTEDCSEMIQLFYDTVHTVNAKDYNPAQLHAWASNDIDSSKWDKSLSENYTIVVERDSIIIGFGDLSRTGHFDHLFVHKNFQGQGIATLIANEIEKYAAENNILMITTEASITAKPFFIKRDYKVSKQQTVERKGQLFINFFMKKQLTSY</sequence>
<dbReference type="OrthoDB" id="424368at2"/>
<keyword evidence="2" id="KW-0808">Transferase</keyword>
<feature type="domain" description="N-acetyltransferase" evidence="1">
    <location>
        <begin position="1"/>
        <end position="154"/>
    </location>
</feature>
<organism evidence="2 3">
    <name type="scientific">Pelosinus propionicus DSM 13327</name>
    <dbReference type="NCBI Taxonomy" id="1123291"/>
    <lineage>
        <taxon>Bacteria</taxon>
        <taxon>Bacillati</taxon>
        <taxon>Bacillota</taxon>
        <taxon>Negativicutes</taxon>
        <taxon>Selenomonadales</taxon>
        <taxon>Sporomusaceae</taxon>
        <taxon>Pelosinus</taxon>
    </lineage>
</organism>
<evidence type="ECO:0000313" key="3">
    <source>
        <dbReference type="Proteomes" id="UP000199520"/>
    </source>
</evidence>
<dbReference type="CDD" id="cd04301">
    <property type="entry name" value="NAT_SF"/>
    <property type="match status" value="1"/>
</dbReference>
<dbReference type="PROSITE" id="PS51186">
    <property type="entry name" value="GNAT"/>
    <property type="match status" value="1"/>
</dbReference>
<dbReference type="InterPro" id="IPR016181">
    <property type="entry name" value="Acyl_CoA_acyltransferase"/>
</dbReference>
<evidence type="ECO:0000259" key="1">
    <source>
        <dbReference type="PROSITE" id="PS51186"/>
    </source>
</evidence>
<dbReference type="InterPro" id="IPR052564">
    <property type="entry name" value="N-acetyltrans/Recomb-assoc"/>
</dbReference>
<dbReference type="EMBL" id="FOTS01000014">
    <property type="protein sequence ID" value="SFL69930.1"/>
    <property type="molecule type" value="Genomic_DNA"/>
</dbReference>
<reference evidence="3" key="1">
    <citation type="submission" date="2016-10" db="EMBL/GenBank/DDBJ databases">
        <authorList>
            <person name="Varghese N."/>
            <person name="Submissions S."/>
        </authorList>
    </citation>
    <scope>NUCLEOTIDE SEQUENCE [LARGE SCALE GENOMIC DNA]</scope>
    <source>
        <strain evidence="3">DSM 13327</strain>
    </source>
</reference>
<dbReference type="PANTHER" id="PTHR43451">
    <property type="entry name" value="ACETYLTRANSFERASE (GNAT) FAMILY PROTEIN"/>
    <property type="match status" value="1"/>
</dbReference>
<dbReference type="Gene3D" id="3.40.630.30">
    <property type="match status" value="1"/>
</dbReference>
<dbReference type="RefSeq" id="WP_090935709.1">
    <property type="nucleotide sequence ID" value="NZ_FOTS01000014.1"/>
</dbReference>
<dbReference type="SUPFAM" id="SSF55729">
    <property type="entry name" value="Acyl-CoA N-acyltransferases (Nat)"/>
    <property type="match status" value="1"/>
</dbReference>
<dbReference type="AlphaFoldDB" id="A0A1I4JTS3"/>
<keyword evidence="3" id="KW-1185">Reference proteome</keyword>
<accession>A0A1I4JTS3</accession>
<dbReference type="GO" id="GO:0016747">
    <property type="term" value="F:acyltransferase activity, transferring groups other than amino-acyl groups"/>
    <property type="evidence" value="ECO:0007669"/>
    <property type="project" value="InterPro"/>
</dbReference>
<dbReference type="Pfam" id="PF13673">
    <property type="entry name" value="Acetyltransf_10"/>
    <property type="match status" value="1"/>
</dbReference>
<protein>
    <submittedName>
        <fullName evidence="2">Acetyltransferase, GNAT family</fullName>
    </submittedName>
</protein>
<dbReference type="InterPro" id="IPR000182">
    <property type="entry name" value="GNAT_dom"/>
</dbReference>
<evidence type="ECO:0000313" key="2">
    <source>
        <dbReference type="EMBL" id="SFL69930.1"/>
    </source>
</evidence>
<dbReference type="STRING" id="1123291.SAMN04490355_101413"/>